<reference evidence="4" key="1">
    <citation type="journal article" date="2019" name="Int. J. Syst. Evol. Microbiol.">
        <title>The Global Catalogue of Microorganisms (GCM) 10K type strain sequencing project: providing services to taxonomists for standard genome sequencing and annotation.</title>
        <authorList>
            <consortium name="The Broad Institute Genomics Platform"/>
            <consortium name="The Broad Institute Genome Sequencing Center for Infectious Disease"/>
            <person name="Wu L."/>
            <person name="Ma J."/>
        </authorList>
    </citation>
    <scope>NUCLEOTIDE SEQUENCE [LARGE SCALE GENOMIC DNA]</scope>
    <source>
        <strain evidence="4">JCM 17440</strain>
    </source>
</reference>
<dbReference type="EMBL" id="BAABAS010000018">
    <property type="protein sequence ID" value="GAA4237490.1"/>
    <property type="molecule type" value="Genomic_DNA"/>
</dbReference>
<dbReference type="InterPro" id="IPR000719">
    <property type="entry name" value="Prot_kinase_dom"/>
</dbReference>
<dbReference type="Gene3D" id="3.10.105.10">
    <property type="entry name" value="Dipeptide-binding Protein, Domain 3"/>
    <property type="match status" value="1"/>
</dbReference>
<dbReference type="PANTHER" id="PTHR30290:SF83">
    <property type="entry name" value="ABC TRANSPORTER SUBSTRATE-BINDING PROTEIN"/>
    <property type="match status" value="1"/>
</dbReference>
<evidence type="ECO:0000256" key="1">
    <source>
        <dbReference type="SAM" id="MobiDB-lite"/>
    </source>
</evidence>
<feature type="region of interest" description="Disordered" evidence="1">
    <location>
        <begin position="304"/>
        <end position="363"/>
    </location>
</feature>
<dbReference type="Pfam" id="PF00069">
    <property type="entry name" value="Pkinase"/>
    <property type="match status" value="1"/>
</dbReference>
<dbReference type="Gene3D" id="3.30.200.20">
    <property type="entry name" value="Phosphorylase Kinase, domain 1"/>
    <property type="match status" value="1"/>
</dbReference>
<dbReference type="Proteomes" id="UP001501710">
    <property type="component" value="Unassembled WGS sequence"/>
</dbReference>
<dbReference type="CDD" id="cd00995">
    <property type="entry name" value="PBP2_NikA_DppA_OppA_like"/>
    <property type="match status" value="1"/>
</dbReference>
<dbReference type="SUPFAM" id="SSF53850">
    <property type="entry name" value="Periplasmic binding protein-like II"/>
    <property type="match status" value="1"/>
</dbReference>
<dbReference type="InterPro" id="IPR008271">
    <property type="entry name" value="Ser/Thr_kinase_AS"/>
</dbReference>
<protein>
    <recommendedName>
        <fullName evidence="2">Protein kinase domain-containing protein</fullName>
    </recommendedName>
</protein>
<keyword evidence="4" id="KW-1185">Reference proteome</keyword>
<organism evidence="3 4">
    <name type="scientific">Actinomadura meridiana</name>
    <dbReference type="NCBI Taxonomy" id="559626"/>
    <lineage>
        <taxon>Bacteria</taxon>
        <taxon>Bacillati</taxon>
        <taxon>Actinomycetota</taxon>
        <taxon>Actinomycetes</taxon>
        <taxon>Streptosporangiales</taxon>
        <taxon>Thermomonosporaceae</taxon>
        <taxon>Actinomadura</taxon>
    </lineage>
</organism>
<dbReference type="InterPro" id="IPR000914">
    <property type="entry name" value="SBP_5_dom"/>
</dbReference>
<comment type="caution">
    <text evidence="3">The sequence shown here is derived from an EMBL/GenBank/DDBJ whole genome shotgun (WGS) entry which is preliminary data.</text>
</comment>
<dbReference type="SUPFAM" id="SSF56112">
    <property type="entry name" value="Protein kinase-like (PK-like)"/>
    <property type="match status" value="1"/>
</dbReference>
<dbReference type="Pfam" id="PF00496">
    <property type="entry name" value="SBP_bac_5"/>
    <property type="match status" value="1"/>
</dbReference>
<dbReference type="Gene3D" id="1.10.510.10">
    <property type="entry name" value="Transferase(Phosphotransferase) domain 1"/>
    <property type="match status" value="1"/>
</dbReference>
<evidence type="ECO:0000313" key="3">
    <source>
        <dbReference type="EMBL" id="GAA4237490.1"/>
    </source>
</evidence>
<dbReference type="InterPro" id="IPR039424">
    <property type="entry name" value="SBP_5"/>
</dbReference>
<dbReference type="PROSITE" id="PS00108">
    <property type="entry name" value="PROTEIN_KINASE_ST"/>
    <property type="match status" value="1"/>
</dbReference>
<sequence length="906" mass="94673">MEITPLRAGDPPRLGAYRLAGLLGEGGQGTVYLGEDERGERVAVKLLHARFSGDPKARARFAAEVAVAKRVSAFCTARVLDSDVEGDRPYIVSEYIAGPSLSTVLSAEGARHGTDLDRLAIGTMTALAAIHQAGVVHRDFKPANVLLAPDGPRVIDFGIARALDATGTMSSAAVGTPAYMAPEQISGARVGPEADVFAWGATMVYAATARPAFGHDSIPAVMHRILNLPPDLGSLLPPLREIVSDCLSKDPALRPASEQVLAHLLDLAGSLPRPDASGDDSMILTQGVVTAATESARLRIVQAPPAVPPPSSWPPPPPAAPPPAAPPPAAPPPNGQGYATWSPPPGATTDLWTPSKPRKRGKRGVVVPASAGGAALVALVVAGTVLAVRYGNGGHDPPGAPTGRVGGTLQMIADDTYQGDGQLDPGQSYSGTTRFLTKQLFTGLTELDAQGVARNRLATSITPDATCQNWQITVRAGTTFSDGAPVDAAAFARGWARSAAVAAGPAAYLMNDVEGFDTVSAAKTGELSGVKATGSQLSVKLTKPDCEFPTRLADPVFFPVPADAGRYDNTAYNDKPIGNGPFKVETNTKHQNVTLVRNDAWAFGKTKLDKVDIKLAREPAQARVAFTAGATDLAMLGSTTSSGTGGGNDLVKRSLPYTRFIIPLTRRGPLRSKEARLAVSAALDRTKLSAAAQGYYRPALGIVPATIPGGFEKPGVCASCGAPDPDQAKALAARAGLKPGTKVPLHHPNVASYEPVAQAMAEQLRSTLGWNVELKPVEFADLRKTYSGSDAAGLALMSWGPDYPTPRTILEPLLGGRTATLDASSNTNVNGWRNARFDDLLDRAARSPSADTRTSLYKEAEKIALDDLAIIPLMVNERVALVRKAKYVGLALDYDGDPTLASAALK</sequence>
<dbReference type="PANTHER" id="PTHR30290">
    <property type="entry name" value="PERIPLASMIC BINDING COMPONENT OF ABC TRANSPORTER"/>
    <property type="match status" value="1"/>
</dbReference>
<evidence type="ECO:0000313" key="4">
    <source>
        <dbReference type="Proteomes" id="UP001501710"/>
    </source>
</evidence>
<dbReference type="Gene3D" id="3.40.190.10">
    <property type="entry name" value="Periplasmic binding protein-like II"/>
    <property type="match status" value="1"/>
</dbReference>
<dbReference type="PROSITE" id="PS50011">
    <property type="entry name" value="PROTEIN_KINASE_DOM"/>
    <property type="match status" value="1"/>
</dbReference>
<feature type="compositionally biased region" description="Pro residues" evidence="1">
    <location>
        <begin position="305"/>
        <end position="334"/>
    </location>
</feature>
<accession>A0ABP8CCY5</accession>
<gene>
    <name evidence="3" type="ORF">GCM10022254_49690</name>
</gene>
<evidence type="ECO:0000259" key="2">
    <source>
        <dbReference type="PROSITE" id="PS50011"/>
    </source>
</evidence>
<proteinExistence type="predicted"/>
<name>A0ABP8CCY5_9ACTN</name>
<dbReference type="CDD" id="cd14014">
    <property type="entry name" value="STKc_PknB_like"/>
    <property type="match status" value="1"/>
</dbReference>
<feature type="domain" description="Protein kinase" evidence="2">
    <location>
        <begin position="17"/>
        <end position="266"/>
    </location>
</feature>
<dbReference type="InterPro" id="IPR011009">
    <property type="entry name" value="Kinase-like_dom_sf"/>
</dbReference>